<dbReference type="NCBIfam" id="TIGR03321">
    <property type="entry name" value="alt_F1F0_F0_B"/>
    <property type="match status" value="1"/>
</dbReference>
<evidence type="ECO:0000256" key="4">
    <source>
        <dbReference type="ARBA" id="ARBA00022692"/>
    </source>
</evidence>
<dbReference type="CDD" id="cd06503">
    <property type="entry name" value="ATP-synt_Fo_b"/>
    <property type="match status" value="1"/>
</dbReference>
<dbReference type="HAMAP" id="MF_01398">
    <property type="entry name" value="ATP_synth_b_bprime"/>
    <property type="match status" value="1"/>
</dbReference>
<keyword evidence="5 13" id="KW-0375">Hydrogen ion transport</keyword>
<evidence type="ECO:0000256" key="9">
    <source>
        <dbReference type="ARBA" id="ARBA00023310"/>
    </source>
</evidence>
<keyword evidence="7 13" id="KW-0406">Ion transport</keyword>
<dbReference type="AlphaFoldDB" id="A0A518BE43"/>
<evidence type="ECO:0000256" key="7">
    <source>
        <dbReference type="ARBA" id="ARBA00023065"/>
    </source>
</evidence>
<dbReference type="Pfam" id="PF00213">
    <property type="entry name" value="OSCP"/>
    <property type="match status" value="1"/>
</dbReference>
<dbReference type="Pfam" id="PF00430">
    <property type="entry name" value="ATP-synt_B"/>
    <property type="match status" value="1"/>
</dbReference>
<keyword evidence="14" id="KW-0175">Coiled coil</keyword>
<dbReference type="InterPro" id="IPR017707">
    <property type="entry name" value="Alt_ATP_synth_F0_bsu"/>
</dbReference>
<feature type="transmembrane region" description="Helical" evidence="13">
    <location>
        <begin position="6"/>
        <end position="27"/>
    </location>
</feature>
<keyword evidence="16" id="KW-1185">Reference proteome</keyword>
<feature type="coiled-coil region" evidence="14">
    <location>
        <begin position="45"/>
        <end position="112"/>
    </location>
</feature>
<evidence type="ECO:0000256" key="2">
    <source>
        <dbReference type="ARBA" id="ARBA00022448"/>
    </source>
</evidence>
<comment type="function">
    <text evidence="11">Component of the F(0) channel, it forms part of the peripheral stalk, linking F(1) to F(0). The b'-subunit is a diverged and duplicated form of b found in plants and photosynthetic bacteria.</text>
</comment>
<protein>
    <recommendedName>
        <fullName evidence="13">ATP synthase subunit b</fullName>
    </recommendedName>
    <alternativeName>
        <fullName evidence="13">ATP synthase F(0) sector subunit b</fullName>
    </alternativeName>
    <alternativeName>
        <fullName evidence="13">ATPase subunit I</fullName>
    </alternativeName>
    <alternativeName>
        <fullName evidence="13">F-type ATPase subunit b</fullName>
        <shortName evidence="13">F-ATPase subunit b</shortName>
    </alternativeName>
</protein>
<evidence type="ECO:0000256" key="3">
    <source>
        <dbReference type="ARBA" id="ARBA00022547"/>
    </source>
</evidence>
<keyword evidence="3 13" id="KW-0138">CF(0)</keyword>
<sequence>MLIDWFTVVAQAVNFALLVWLMKRFLYKPILNAIAKRDARVAAVLADADTKRDEAGREREEFDRKNAEFDRERDARSAKVREAASAEGERLLAEARAKADALSVRRQAARRSEARSLHQALARQAQQEVFAIARKALADLATTSLEERICEVFIGRLRELEGEAKDELAKALASDEAPALVRSVAELSSDQRASIQKALDVTFSMEVPLRFETSPDLVSGIELSANGCKLGWSIAEYLRSLAKSVGDLVDEGLESEGSALPTDESALDGVAVDGAAPALPTPAAQKAIADGS</sequence>
<name>A0A518BE43_9BACT</name>
<proteinExistence type="inferred from homology"/>
<accession>A0A518BE43</accession>
<dbReference type="GO" id="GO:0005886">
    <property type="term" value="C:plasma membrane"/>
    <property type="evidence" value="ECO:0007669"/>
    <property type="project" value="UniProtKB-SubCell"/>
</dbReference>
<evidence type="ECO:0000313" key="15">
    <source>
        <dbReference type="EMBL" id="QDU65258.1"/>
    </source>
</evidence>
<dbReference type="InterPro" id="IPR000711">
    <property type="entry name" value="ATPase_OSCP/dsu"/>
</dbReference>
<dbReference type="GO" id="GO:0046961">
    <property type="term" value="F:proton-transporting ATPase activity, rotational mechanism"/>
    <property type="evidence" value="ECO:0007669"/>
    <property type="project" value="TreeGrafter"/>
</dbReference>
<comment type="function">
    <text evidence="10 13">F(1)F(0) ATP synthase produces ATP from ADP in the presence of a proton or sodium gradient. F-type ATPases consist of two structural domains, F(1) containing the extramembraneous catalytic core and F(0) containing the membrane proton channel, linked together by a central stalk and a peripheral stalk. During catalysis, ATP synthesis in the catalytic domain of F(1) is coupled via a rotary mechanism of the central stalk subunits to proton translocation.</text>
</comment>
<dbReference type="EMBL" id="CP036287">
    <property type="protein sequence ID" value="QDU65258.1"/>
    <property type="molecule type" value="Genomic_DNA"/>
</dbReference>
<evidence type="ECO:0000256" key="10">
    <source>
        <dbReference type="ARBA" id="ARBA00025198"/>
    </source>
</evidence>
<evidence type="ECO:0000256" key="14">
    <source>
        <dbReference type="SAM" id="Coils"/>
    </source>
</evidence>
<comment type="subunit">
    <text evidence="13">F-type ATPases have 2 components, F(1) - the catalytic core - and F(0) - the membrane proton channel. F(1) has five subunits: alpha(3), beta(3), gamma(1), delta(1), epsilon(1). F(0) has three main subunits: a(1), b(2) and c(10-14). The alpha and beta chains form an alternating ring which encloses part of the gamma chain. F(1) is attached to F(0) by a central stalk formed by the gamma and epsilon chains, while a peripheral stalk is formed by the delta and b chains.</text>
</comment>
<dbReference type="GO" id="GO:0012505">
    <property type="term" value="C:endomembrane system"/>
    <property type="evidence" value="ECO:0007669"/>
    <property type="project" value="UniProtKB-SubCell"/>
</dbReference>
<keyword evidence="13" id="KW-1003">Cell membrane</keyword>
<comment type="similarity">
    <text evidence="1 13">Belongs to the ATPase B chain family.</text>
</comment>
<evidence type="ECO:0000256" key="6">
    <source>
        <dbReference type="ARBA" id="ARBA00022989"/>
    </source>
</evidence>
<evidence type="ECO:0000256" key="1">
    <source>
        <dbReference type="ARBA" id="ARBA00005513"/>
    </source>
</evidence>
<dbReference type="RefSeq" id="WP_145061693.1">
    <property type="nucleotide sequence ID" value="NZ_CP036287.1"/>
</dbReference>
<dbReference type="InterPro" id="IPR002146">
    <property type="entry name" value="ATP_synth_b/b'su_bac/chlpt"/>
</dbReference>
<dbReference type="PANTHER" id="PTHR33445">
    <property type="entry name" value="ATP SYNTHASE SUBUNIT B', CHLOROPLASTIC"/>
    <property type="match status" value="1"/>
</dbReference>
<comment type="subcellular location">
    <subcellularLocation>
        <location evidence="13">Cell membrane</location>
        <topology evidence="13">Single-pass membrane protein</topology>
    </subcellularLocation>
    <subcellularLocation>
        <location evidence="12">Endomembrane system</location>
        <topology evidence="12">Single-pass membrane protein</topology>
    </subcellularLocation>
</comment>
<gene>
    <name evidence="13" type="primary">atpF</name>
    <name evidence="15" type="ORF">Pla133_03220</name>
</gene>
<dbReference type="PANTHER" id="PTHR33445:SF2">
    <property type="entry name" value="ATP SYNTHASE SUBUNIT B', CHLOROPLASTIC"/>
    <property type="match status" value="1"/>
</dbReference>
<keyword evidence="9 13" id="KW-0066">ATP synthesis</keyword>
<keyword evidence="2 13" id="KW-0813">Transport</keyword>
<evidence type="ECO:0000313" key="16">
    <source>
        <dbReference type="Proteomes" id="UP000316921"/>
    </source>
</evidence>
<dbReference type="InterPro" id="IPR050059">
    <property type="entry name" value="ATP_synthase_B_chain"/>
</dbReference>
<evidence type="ECO:0000256" key="12">
    <source>
        <dbReference type="ARBA" id="ARBA00037847"/>
    </source>
</evidence>
<dbReference type="Proteomes" id="UP000316921">
    <property type="component" value="Chromosome"/>
</dbReference>
<keyword evidence="8 13" id="KW-0472">Membrane</keyword>
<dbReference type="KEGG" id="pbap:Pla133_03220"/>
<keyword evidence="4 13" id="KW-0812">Transmembrane</keyword>
<evidence type="ECO:0000256" key="13">
    <source>
        <dbReference type="HAMAP-Rule" id="MF_01398"/>
    </source>
</evidence>
<keyword evidence="6 13" id="KW-1133">Transmembrane helix</keyword>
<evidence type="ECO:0000256" key="11">
    <source>
        <dbReference type="ARBA" id="ARBA00025614"/>
    </source>
</evidence>
<dbReference type="GO" id="GO:0045259">
    <property type="term" value="C:proton-transporting ATP synthase complex"/>
    <property type="evidence" value="ECO:0007669"/>
    <property type="project" value="UniProtKB-KW"/>
</dbReference>
<evidence type="ECO:0000256" key="8">
    <source>
        <dbReference type="ARBA" id="ARBA00023136"/>
    </source>
</evidence>
<dbReference type="GO" id="GO:0046933">
    <property type="term" value="F:proton-transporting ATP synthase activity, rotational mechanism"/>
    <property type="evidence" value="ECO:0007669"/>
    <property type="project" value="UniProtKB-UniRule"/>
</dbReference>
<evidence type="ECO:0000256" key="5">
    <source>
        <dbReference type="ARBA" id="ARBA00022781"/>
    </source>
</evidence>
<organism evidence="15 16">
    <name type="scientific">Engelhardtia mirabilis</name>
    <dbReference type="NCBI Taxonomy" id="2528011"/>
    <lineage>
        <taxon>Bacteria</taxon>
        <taxon>Pseudomonadati</taxon>
        <taxon>Planctomycetota</taxon>
        <taxon>Planctomycetia</taxon>
        <taxon>Planctomycetia incertae sedis</taxon>
        <taxon>Engelhardtia</taxon>
    </lineage>
</organism>
<reference evidence="15 16" key="1">
    <citation type="submission" date="2019-02" db="EMBL/GenBank/DDBJ databases">
        <title>Deep-cultivation of Planctomycetes and their phenomic and genomic characterization uncovers novel biology.</title>
        <authorList>
            <person name="Wiegand S."/>
            <person name="Jogler M."/>
            <person name="Boedeker C."/>
            <person name="Pinto D."/>
            <person name="Vollmers J."/>
            <person name="Rivas-Marin E."/>
            <person name="Kohn T."/>
            <person name="Peeters S.H."/>
            <person name="Heuer A."/>
            <person name="Rast P."/>
            <person name="Oberbeckmann S."/>
            <person name="Bunk B."/>
            <person name="Jeske O."/>
            <person name="Meyerdierks A."/>
            <person name="Storesund J.E."/>
            <person name="Kallscheuer N."/>
            <person name="Luecker S."/>
            <person name="Lage O.M."/>
            <person name="Pohl T."/>
            <person name="Merkel B.J."/>
            <person name="Hornburger P."/>
            <person name="Mueller R.-W."/>
            <person name="Bruemmer F."/>
            <person name="Labrenz M."/>
            <person name="Spormann A.M."/>
            <person name="Op den Camp H."/>
            <person name="Overmann J."/>
            <person name="Amann R."/>
            <person name="Jetten M.S.M."/>
            <person name="Mascher T."/>
            <person name="Medema M.H."/>
            <person name="Devos D.P."/>
            <person name="Kaster A.-K."/>
            <person name="Ovreas L."/>
            <person name="Rohde M."/>
            <person name="Galperin M.Y."/>
            <person name="Jogler C."/>
        </authorList>
    </citation>
    <scope>NUCLEOTIDE SEQUENCE [LARGE SCALE GENOMIC DNA]</scope>
    <source>
        <strain evidence="15 16">Pla133</strain>
    </source>
</reference>